<keyword evidence="8" id="KW-0862">Zinc</keyword>
<evidence type="ECO:0000256" key="7">
    <source>
        <dbReference type="ARBA" id="ARBA00022801"/>
    </source>
</evidence>
<accession>A0A5C5GAY9</accession>
<dbReference type="Pfam" id="PF01546">
    <property type="entry name" value="Peptidase_M20"/>
    <property type="match status" value="1"/>
</dbReference>
<dbReference type="GO" id="GO:0008777">
    <property type="term" value="F:acetylornithine deacetylase activity"/>
    <property type="evidence" value="ECO:0007669"/>
    <property type="project" value="UniProtKB-EC"/>
</dbReference>
<proteinExistence type="inferred from homology"/>
<dbReference type="NCBIfam" id="TIGR01892">
    <property type="entry name" value="AcOrn-deacetyl"/>
    <property type="match status" value="1"/>
</dbReference>
<comment type="similarity">
    <text evidence="2">Belongs to the peptidase M20A family. ArgE subfamily.</text>
</comment>
<dbReference type="PROSITE" id="PS00758">
    <property type="entry name" value="ARGE_DAPE_CPG2_1"/>
    <property type="match status" value="1"/>
</dbReference>
<dbReference type="GO" id="GO:0006526">
    <property type="term" value="P:L-arginine biosynthetic process"/>
    <property type="evidence" value="ECO:0007669"/>
    <property type="project" value="UniProtKB-KW"/>
</dbReference>
<evidence type="ECO:0000256" key="1">
    <source>
        <dbReference type="ARBA" id="ARBA00001947"/>
    </source>
</evidence>
<evidence type="ECO:0000256" key="8">
    <source>
        <dbReference type="ARBA" id="ARBA00022833"/>
    </source>
</evidence>
<dbReference type="PANTHER" id="PTHR43808:SF31">
    <property type="entry name" value="N-ACETYL-L-CITRULLINE DEACETYLASE"/>
    <property type="match status" value="1"/>
</dbReference>
<dbReference type="CDD" id="cd03894">
    <property type="entry name" value="M20_ArgE"/>
    <property type="match status" value="1"/>
</dbReference>
<comment type="caution">
    <text evidence="11">The sequence shown here is derived from an EMBL/GenBank/DDBJ whole genome shotgun (WGS) entry which is preliminary data.</text>
</comment>
<keyword evidence="7 11" id="KW-0378">Hydrolase</keyword>
<evidence type="ECO:0000313" key="11">
    <source>
        <dbReference type="EMBL" id="TNY31134.1"/>
    </source>
</evidence>
<dbReference type="InterPro" id="IPR050072">
    <property type="entry name" value="Peptidase_M20A"/>
</dbReference>
<dbReference type="EC" id="3.5.1.16" evidence="11"/>
<dbReference type="Gene3D" id="3.40.630.10">
    <property type="entry name" value="Zn peptidases"/>
    <property type="match status" value="1"/>
</dbReference>
<dbReference type="OrthoDB" id="9809784at2"/>
<evidence type="ECO:0000259" key="10">
    <source>
        <dbReference type="Pfam" id="PF07687"/>
    </source>
</evidence>
<dbReference type="SUPFAM" id="SSF55031">
    <property type="entry name" value="Bacterial exopeptidase dimerisation domain"/>
    <property type="match status" value="1"/>
</dbReference>
<sequence length="373" mass="39802">MTTTDLLARLVGFPTVSADSNLPLIDWAEGYLADCGATTWRLPDSSGQKAGLFARIGPGDRRGVMLSAHSDVVPVDGQTWHGDPFRLTARDGRLYGRGATDMKGFLAAMLRVAAKAADRDLREPLLLSISYDEEVGCRGIADMIGTLETTVGRPRLCIVGEPTSMRIALGHKGKAAYRASCRGTAGHSARAPDFTNALHLGADFLGELRALQDHLTTSGARDEAYDIAFSTVHAGRMAGGTALNIVPDLCTLDYEIRHLPADDLLRLEDRLAQAARRIGGDRINIDKVNAYPGLDVAPSHPAVAELANLMDDPVTTKVGYGTEAGHFDAIGVPTLVCGPGDMAQGHIADEFIEESQLAACDRMLDRLLDSLTA</sequence>
<dbReference type="PANTHER" id="PTHR43808">
    <property type="entry name" value="ACETYLORNITHINE DEACETYLASE"/>
    <property type="match status" value="1"/>
</dbReference>
<evidence type="ECO:0000256" key="9">
    <source>
        <dbReference type="ARBA" id="ARBA00023285"/>
    </source>
</evidence>
<evidence type="ECO:0000256" key="3">
    <source>
        <dbReference type="ARBA" id="ARBA00022490"/>
    </source>
</evidence>
<dbReference type="Gene3D" id="3.30.70.360">
    <property type="match status" value="1"/>
</dbReference>
<reference evidence="11 12" key="1">
    <citation type="submission" date="2019-06" db="EMBL/GenBank/DDBJ databases">
        <title>Genome of new Rhodobacteraceae sp. SM1903.</title>
        <authorList>
            <person name="Ren X."/>
        </authorList>
    </citation>
    <scope>NUCLEOTIDE SEQUENCE [LARGE SCALE GENOMIC DNA]</scope>
    <source>
        <strain evidence="11 12">SM1903</strain>
    </source>
</reference>
<keyword evidence="4" id="KW-0055">Arginine biosynthesis</keyword>
<dbReference type="SUPFAM" id="SSF53187">
    <property type="entry name" value="Zn-dependent exopeptidases"/>
    <property type="match status" value="1"/>
</dbReference>
<gene>
    <name evidence="11" type="primary">argE</name>
    <name evidence="11" type="ORF">FHY64_13955</name>
</gene>
<organism evidence="11 12">
    <name type="scientific">Pelagovum pacificum</name>
    <dbReference type="NCBI Taxonomy" id="2588711"/>
    <lineage>
        <taxon>Bacteria</taxon>
        <taxon>Pseudomonadati</taxon>
        <taxon>Pseudomonadota</taxon>
        <taxon>Alphaproteobacteria</taxon>
        <taxon>Rhodobacterales</taxon>
        <taxon>Paracoccaceae</taxon>
        <taxon>Pelagovum</taxon>
    </lineage>
</organism>
<dbReference type="RefSeq" id="WP_140195853.1">
    <property type="nucleotide sequence ID" value="NZ_CP065915.1"/>
</dbReference>
<keyword evidence="9" id="KW-0170">Cobalt</keyword>
<keyword evidence="6" id="KW-0479">Metal-binding</keyword>
<dbReference type="EMBL" id="VFFF01000002">
    <property type="protein sequence ID" value="TNY31134.1"/>
    <property type="molecule type" value="Genomic_DNA"/>
</dbReference>
<protein>
    <submittedName>
        <fullName evidence="11">Acetylornithine deacetylase</fullName>
        <ecNumber evidence="11">3.5.1.16</ecNumber>
    </submittedName>
</protein>
<dbReference type="InterPro" id="IPR001261">
    <property type="entry name" value="ArgE/DapE_CS"/>
</dbReference>
<evidence type="ECO:0000256" key="4">
    <source>
        <dbReference type="ARBA" id="ARBA00022571"/>
    </source>
</evidence>
<evidence type="ECO:0000256" key="2">
    <source>
        <dbReference type="ARBA" id="ARBA00005691"/>
    </source>
</evidence>
<comment type="cofactor">
    <cofactor evidence="1">
        <name>Zn(2+)</name>
        <dbReference type="ChEBI" id="CHEBI:29105"/>
    </cofactor>
</comment>
<dbReference type="AlphaFoldDB" id="A0A5C5GAY9"/>
<dbReference type="Pfam" id="PF07687">
    <property type="entry name" value="M20_dimer"/>
    <property type="match status" value="1"/>
</dbReference>
<evidence type="ECO:0000256" key="6">
    <source>
        <dbReference type="ARBA" id="ARBA00022723"/>
    </source>
</evidence>
<dbReference type="Proteomes" id="UP000314011">
    <property type="component" value="Unassembled WGS sequence"/>
</dbReference>
<evidence type="ECO:0000313" key="12">
    <source>
        <dbReference type="Proteomes" id="UP000314011"/>
    </source>
</evidence>
<evidence type="ECO:0000256" key="5">
    <source>
        <dbReference type="ARBA" id="ARBA00022605"/>
    </source>
</evidence>
<keyword evidence="5" id="KW-0028">Amino-acid biosynthesis</keyword>
<dbReference type="PROSITE" id="PS00759">
    <property type="entry name" value="ARGE_DAPE_CPG2_2"/>
    <property type="match status" value="1"/>
</dbReference>
<dbReference type="InterPro" id="IPR010169">
    <property type="entry name" value="AcOrn-deacetyl"/>
</dbReference>
<keyword evidence="3" id="KW-0963">Cytoplasm</keyword>
<keyword evidence="12" id="KW-1185">Reference proteome</keyword>
<dbReference type="NCBIfam" id="NF005710">
    <property type="entry name" value="PRK07522.1"/>
    <property type="match status" value="1"/>
</dbReference>
<dbReference type="GO" id="GO:0046872">
    <property type="term" value="F:metal ion binding"/>
    <property type="evidence" value="ECO:0007669"/>
    <property type="project" value="UniProtKB-KW"/>
</dbReference>
<dbReference type="InterPro" id="IPR002933">
    <property type="entry name" value="Peptidase_M20"/>
</dbReference>
<dbReference type="InterPro" id="IPR036264">
    <property type="entry name" value="Bact_exopeptidase_dim_dom"/>
</dbReference>
<feature type="domain" description="Peptidase M20 dimerisation" evidence="10">
    <location>
        <begin position="170"/>
        <end position="278"/>
    </location>
</feature>
<dbReference type="InterPro" id="IPR011650">
    <property type="entry name" value="Peptidase_M20_dimer"/>
</dbReference>
<name>A0A5C5GAY9_9RHOB</name>